<sequence length="257" mass="28380">MAVTIPRAAVDFLTEEINGISADAQARVLEVLRGIQWTPENVAQCRELVIQALAAVMPTYTTMAAQASADFYDAARELAVGERLGAQAISDFDMRKTEGAVRGFVRFVLDGRVETFNDQVLQRIDYEMKRSANMSVVENGRRDPKRVRYARVPTGAETCDFCLMLASRGFVYQSEGTAGAGHTHYACDCRCVPGWDGMEVEGYDPRSIYDRWQDAIDAKAKERAERNGTTVSEERAAIMAAYGRAAKNARKAGRKSA</sequence>
<dbReference type="Proteomes" id="UP000824029">
    <property type="component" value="Unassembled WGS sequence"/>
</dbReference>
<name>A0A9D2INY1_9ACTN</name>
<organism evidence="1 2">
    <name type="scientific">Candidatus Olsenella stercoravium</name>
    <dbReference type="NCBI Taxonomy" id="2838713"/>
    <lineage>
        <taxon>Bacteria</taxon>
        <taxon>Bacillati</taxon>
        <taxon>Actinomycetota</taxon>
        <taxon>Coriobacteriia</taxon>
        <taxon>Coriobacteriales</taxon>
        <taxon>Atopobiaceae</taxon>
        <taxon>Olsenella</taxon>
    </lineage>
</organism>
<gene>
    <name evidence="1" type="ORF">IAA22_01895</name>
</gene>
<dbReference type="Pfam" id="PF25310">
    <property type="entry name" value="VG15"/>
    <property type="match status" value="1"/>
</dbReference>
<dbReference type="AlphaFoldDB" id="A0A9D2INY1"/>
<evidence type="ECO:0008006" key="3">
    <source>
        <dbReference type="Google" id="ProtNLM"/>
    </source>
</evidence>
<dbReference type="InterPro" id="IPR057369">
    <property type="entry name" value="VG15"/>
</dbReference>
<dbReference type="EMBL" id="DXBZ01000037">
    <property type="protein sequence ID" value="HIZ17851.1"/>
    <property type="molecule type" value="Genomic_DNA"/>
</dbReference>
<protein>
    <recommendedName>
        <fullName evidence="3">Capsid maturation protease</fullName>
    </recommendedName>
</protein>
<comment type="caution">
    <text evidence="1">The sequence shown here is derived from an EMBL/GenBank/DDBJ whole genome shotgun (WGS) entry which is preliminary data.</text>
</comment>
<reference evidence="1" key="1">
    <citation type="journal article" date="2021" name="PeerJ">
        <title>Extensive microbial diversity within the chicken gut microbiome revealed by metagenomics and culture.</title>
        <authorList>
            <person name="Gilroy R."/>
            <person name="Ravi A."/>
            <person name="Getino M."/>
            <person name="Pursley I."/>
            <person name="Horton D.L."/>
            <person name="Alikhan N.F."/>
            <person name="Baker D."/>
            <person name="Gharbi K."/>
            <person name="Hall N."/>
            <person name="Watson M."/>
            <person name="Adriaenssens E.M."/>
            <person name="Foster-Nyarko E."/>
            <person name="Jarju S."/>
            <person name="Secka A."/>
            <person name="Antonio M."/>
            <person name="Oren A."/>
            <person name="Chaudhuri R.R."/>
            <person name="La Ragione R."/>
            <person name="Hildebrand F."/>
            <person name="Pallen M.J."/>
        </authorList>
    </citation>
    <scope>NUCLEOTIDE SEQUENCE</scope>
    <source>
        <strain evidence="1">ChiHecolR3B27-1887</strain>
    </source>
</reference>
<proteinExistence type="predicted"/>
<accession>A0A9D2INY1</accession>
<evidence type="ECO:0000313" key="2">
    <source>
        <dbReference type="Proteomes" id="UP000824029"/>
    </source>
</evidence>
<evidence type="ECO:0000313" key="1">
    <source>
        <dbReference type="EMBL" id="HIZ17851.1"/>
    </source>
</evidence>
<reference evidence="1" key="2">
    <citation type="submission" date="2021-04" db="EMBL/GenBank/DDBJ databases">
        <authorList>
            <person name="Gilroy R."/>
        </authorList>
    </citation>
    <scope>NUCLEOTIDE SEQUENCE</scope>
    <source>
        <strain evidence="1">ChiHecolR3B27-1887</strain>
    </source>
</reference>